<evidence type="ECO:0000313" key="3">
    <source>
        <dbReference type="Proteomes" id="UP000241818"/>
    </source>
</evidence>
<dbReference type="EMBL" id="KZ679010">
    <property type="protein sequence ID" value="PSS20156.1"/>
    <property type="molecule type" value="Genomic_DNA"/>
</dbReference>
<evidence type="ECO:0000256" key="1">
    <source>
        <dbReference type="SAM" id="MobiDB-lite"/>
    </source>
</evidence>
<accession>A0A2T3B3D2</accession>
<dbReference type="AlphaFoldDB" id="A0A2T3B3D2"/>
<evidence type="ECO:0000313" key="2">
    <source>
        <dbReference type="EMBL" id="PSS20156.1"/>
    </source>
</evidence>
<sequence>MDVQGRLFIGCGAWALGVAETGEANRRSPRGEFRCGCKGSEWRRGYARRHVSQASESRSGATAEPQSVKDELGIKYKI</sequence>
<name>A0A2T3B3D2_AMORE</name>
<dbReference type="GeneID" id="36572894"/>
<dbReference type="Proteomes" id="UP000241818">
    <property type="component" value="Unassembled WGS sequence"/>
</dbReference>
<dbReference type="InParanoid" id="A0A2T3B3D2"/>
<feature type="compositionally biased region" description="Basic and acidic residues" evidence="1">
    <location>
        <begin position="67"/>
        <end position="78"/>
    </location>
</feature>
<reference evidence="2 3" key="1">
    <citation type="journal article" date="2018" name="New Phytol.">
        <title>Comparative genomics and transcriptomics depict ericoid mycorrhizal fungi as versatile saprotrophs and plant mutualists.</title>
        <authorList>
            <person name="Martino E."/>
            <person name="Morin E."/>
            <person name="Grelet G.A."/>
            <person name="Kuo A."/>
            <person name="Kohler A."/>
            <person name="Daghino S."/>
            <person name="Barry K.W."/>
            <person name="Cichocki N."/>
            <person name="Clum A."/>
            <person name="Dockter R.B."/>
            <person name="Hainaut M."/>
            <person name="Kuo R.C."/>
            <person name="LaButti K."/>
            <person name="Lindahl B.D."/>
            <person name="Lindquist E.A."/>
            <person name="Lipzen A."/>
            <person name="Khouja H.R."/>
            <person name="Magnuson J."/>
            <person name="Murat C."/>
            <person name="Ohm R.A."/>
            <person name="Singer S.W."/>
            <person name="Spatafora J.W."/>
            <person name="Wang M."/>
            <person name="Veneault-Fourrey C."/>
            <person name="Henrissat B."/>
            <person name="Grigoriev I.V."/>
            <person name="Martin F.M."/>
            <person name="Perotto S."/>
        </authorList>
    </citation>
    <scope>NUCLEOTIDE SEQUENCE [LARGE SCALE GENOMIC DNA]</scope>
    <source>
        <strain evidence="2 3">ATCC 22711</strain>
    </source>
</reference>
<protein>
    <submittedName>
        <fullName evidence="2">Uncharacterized protein</fullName>
    </submittedName>
</protein>
<dbReference type="RefSeq" id="XP_024721426.1">
    <property type="nucleotide sequence ID" value="XM_024864813.1"/>
</dbReference>
<organism evidence="2 3">
    <name type="scientific">Amorphotheca resinae ATCC 22711</name>
    <dbReference type="NCBI Taxonomy" id="857342"/>
    <lineage>
        <taxon>Eukaryota</taxon>
        <taxon>Fungi</taxon>
        <taxon>Dikarya</taxon>
        <taxon>Ascomycota</taxon>
        <taxon>Pezizomycotina</taxon>
        <taxon>Leotiomycetes</taxon>
        <taxon>Helotiales</taxon>
        <taxon>Amorphothecaceae</taxon>
        <taxon>Amorphotheca</taxon>
    </lineage>
</organism>
<gene>
    <name evidence="2" type="ORF">M430DRAFT_230032</name>
</gene>
<feature type="region of interest" description="Disordered" evidence="1">
    <location>
        <begin position="48"/>
        <end position="78"/>
    </location>
</feature>
<keyword evidence="3" id="KW-1185">Reference proteome</keyword>
<proteinExistence type="predicted"/>